<keyword evidence="4" id="KW-0520">NAD</keyword>
<keyword evidence="6" id="KW-0732">Signal</keyword>
<keyword evidence="10" id="KW-1185">Reference proteome</keyword>
<evidence type="ECO:0000313" key="10">
    <source>
        <dbReference type="Proteomes" id="UP000607559"/>
    </source>
</evidence>
<evidence type="ECO:0000256" key="4">
    <source>
        <dbReference type="ARBA" id="ARBA00023027"/>
    </source>
</evidence>
<organism evidence="9 10">
    <name type="scientific">Puia dinghuensis</name>
    <dbReference type="NCBI Taxonomy" id="1792502"/>
    <lineage>
        <taxon>Bacteria</taxon>
        <taxon>Pseudomonadati</taxon>
        <taxon>Bacteroidota</taxon>
        <taxon>Chitinophagia</taxon>
        <taxon>Chitinophagales</taxon>
        <taxon>Chitinophagaceae</taxon>
        <taxon>Puia</taxon>
    </lineage>
</organism>
<feature type="domain" description="Glycosyl hydrolase 109 C-terminal" evidence="8">
    <location>
        <begin position="186"/>
        <end position="368"/>
    </location>
</feature>
<dbReference type="RefSeq" id="WP_188936405.1">
    <property type="nucleotide sequence ID" value="NZ_BMJC01000005.1"/>
</dbReference>
<evidence type="ECO:0000313" key="9">
    <source>
        <dbReference type="EMBL" id="GGB17689.1"/>
    </source>
</evidence>
<evidence type="ECO:0000256" key="2">
    <source>
        <dbReference type="ARBA" id="ARBA00009329"/>
    </source>
</evidence>
<accession>A0A8J2XVN6</accession>
<comment type="caution">
    <text evidence="9">The sequence shown here is derived from an EMBL/GenBank/DDBJ whole genome shotgun (WGS) entry which is preliminary data.</text>
</comment>
<name>A0A8J2XVN6_9BACT</name>
<comment type="similarity">
    <text evidence="2">Belongs to the Gfo/Idh/MocA family. Glycosyl hydrolase 109 subfamily.</text>
</comment>
<evidence type="ECO:0000256" key="1">
    <source>
        <dbReference type="ARBA" id="ARBA00001911"/>
    </source>
</evidence>
<keyword evidence="5" id="KW-0326">Glycosidase</keyword>
<feature type="domain" description="Gfo/Idh/MocA-like oxidoreductase N-terminal" evidence="7">
    <location>
        <begin position="49"/>
        <end position="175"/>
    </location>
</feature>
<reference evidence="9" key="1">
    <citation type="journal article" date="2014" name="Int. J. Syst. Evol. Microbiol.">
        <title>Complete genome sequence of Corynebacterium casei LMG S-19264T (=DSM 44701T), isolated from a smear-ripened cheese.</title>
        <authorList>
            <consortium name="US DOE Joint Genome Institute (JGI-PGF)"/>
            <person name="Walter F."/>
            <person name="Albersmeier A."/>
            <person name="Kalinowski J."/>
            <person name="Ruckert C."/>
        </authorList>
    </citation>
    <scope>NUCLEOTIDE SEQUENCE</scope>
    <source>
        <strain evidence="9">CGMCC 1.15448</strain>
    </source>
</reference>
<dbReference type="AlphaFoldDB" id="A0A8J2XVN6"/>
<comment type="cofactor">
    <cofactor evidence="1">
        <name>NAD(+)</name>
        <dbReference type="ChEBI" id="CHEBI:57540"/>
    </cofactor>
</comment>
<dbReference type="Gene3D" id="3.40.50.720">
    <property type="entry name" value="NAD(P)-binding Rossmann-like Domain"/>
    <property type="match status" value="1"/>
</dbReference>
<proteinExistence type="inferred from homology"/>
<dbReference type="Proteomes" id="UP000607559">
    <property type="component" value="Unassembled WGS sequence"/>
</dbReference>
<dbReference type="Pfam" id="PF01408">
    <property type="entry name" value="GFO_IDH_MocA"/>
    <property type="match status" value="1"/>
</dbReference>
<keyword evidence="3" id="KW-0378">Hydrolase</keyword>
<dbReference type="SUPFAM" id="SSF51735">
    <property type="entry name" value="NAD(P)-binding Rossmann-fold domains"/>
    <property type="match status" value="1"/>
</dbReference>
<evidence type="ECO:0000256" key="6">
    <source>
        <dbReference type="SAM" id="SignalP"/>
    </source>
</evidence>
<gene>
    <name evidence="9" type="primary">nagA</name>
    <name evidence="9" type="ORF">GCM10011511_46860</name>
</gene>
<sequence length="465" mass="52037">MNRKTFLRNSSMAALALATTPTAQALPRNTPVSTPQKDTPLHFEGPKVRLAIIGTGLRGQSHLHLLLRRDDVDLIAICDIDDYMLSRARSLVTKSGKKMPQVYTGSPYAWQDMLKQQQLDGVIIATPWEWHKPMIVGSLEAGVKYVATEVILGITLQDHWDVVKAAEKYNAHVMMLENVCYRRNVMAVLNMVRQGLFGEIIHLQGGYQHNLQGIKFNNGQPGGGAGCEFGEKAFSEARWRTEHSVHRNGDLYPTHGIGPLAHYIDINRGNLFTTLCSFSTKSRGLHDYVVRHCGNDHPSAKVRFKLGDVVTTSINCANGETILLQHDTNLPRPYSLGFRVQGTNGLWMDVAGGIYVEGQSAKEDEWDAAKTWLDKYDHPLWKRWNNEAEGAGHGGMDFFVIHAFIESIKRKTPTPQDVYDAAAWSAITPLSEQSIELGNITVPFPDFTGGQWMYRKQTFALSDEY</sequence>
<feature type="chain" id="PRO_5035251950" evidence="6">
    <location>
        <begin position="26"/>
        <end position="465"/>
    </location>
</feature>
<dbReference type="InterPro" id="IPR049303">
    <property type="entry name" value="Glyco_hydro_109_C"/>
</dbReference>
<evidence type="ECO:0000256" key="3">
    <source>
        <dbReference type="ARBA" id="ARBA00022801"/>
    </source>
</evidence>
<dbReference type="GO" id="GO:0000166">
    <property type="term" value="F:nucleotide binding"/>
    <property type="evidence" value="ECO:0007669"/>
    <property type="project" value="InterPro"/>
</dbReference>
<evidence type="ECO:0000256" key="5">
    <source>
        <dbReference type="ARBA" id="ARBA00023295"/>
    </source>
</evidence>
<dbReference type="PANTHER" id="PTHR43818">
    <property type="entry name" value="BCDNA.GH03377"/>
    <property type="match status" value="1"/>
</dbReference>
<dbReference type="InterPro" id="IPR036291">
    <property type="entry name" value="NAD(P)-bd_dom_sf"/>
</dbReference>
<protein>
    <submittedName>
        <fullName evidence="9">Alpha-N-acetylgalactosaminidase</fullName>
    </submittedName>
</protein>
<dbReference type="Gene3D" id="3.30.360.10">
    <property type="entry name" value="Dihydrodipicolinate Reductase, domain 2"/>
    <property type="match status" value="1"/>
</dbReference>
<evidence type="ECO:0000259" key="7">
    <source>
        <dbReference type="Pfam" id="PF01408"/>
    </source>
</evidence>
<dbReference type="InterPro" id="IPR050463">
    <property type="entry name" value="Gfo/Idh/MocA_oxidrdct_glycsds"/>
</dbReference>
<dbReference type="Pfam" id="PF21252">
    <property type="entry name" value="Glyco_hydro_109_C"/>
    <property type="match status" value="1"/>
</dbReference>
<dbReference type="GO" id="GO:0016798">
    <property type="term" value="F:hydrolase activity, acting on glycosyl bonds"/>
    <property type="evidence" value="ECO:0007669"/>
    <property type="project" value="UniProtKB-KW"/>
</dbReference>
<evidence type="ECO:0000259" key="8">
    <source>
        <dbReference type="Pfam" id="PF21252"/>
    </source>
</evidence>
<feature type="signal peptide" evidence="6">
    <location>
        <begin position="1"/>
        <end position="25"/>
    </location>
</feature>
<reference evidence="9" key="2">
    <citation type="submission" date="2020-09" db="EMBL/GenBank/DDBJ databases">
        <authorList>
            <person name="Sun Q."/>
            <person name="Zhou Y."/>
        </authorList>
    </citation>
    <scope>NUCLEOTIDE SEQUENCE</scope>
    <source>
        <strain evidence="9">CGMCC 1.15448</strain>
    </source>
</reference>
<dbReference type="EMBL" id="BMJC01000005">
    <property type="protein sequence ID" value="GGB17689.1"/>
    <property type="molecule type" value="Genomic_DNA"/>
</dbReference>
<dbReference type="InterPro" id="IPR000683">
    <property type="entry name" value="Gfo/Idh/MocA-like_OxRdtase_N"/>
</dbReference>
<dbReference type="PANTHER" id="PTHR43818:SF1">
    <property type="entry name" value="GLYCOSYL HYDROLASE FAMILY 109 PROTEIN"/>
    <property type="match status" value="1"/>
</dbReference>